<gene>
    <name evidence="2" type="ORF">EPI10_001870</name>
</gene>
<protein>
    <submittedName>
        <fullName evidence="2">Integrase, catalytic core</fullName>
    </submittedName>
</protein>
<name>A0A5B6VCM7_9ROSI</name>
<feature type="domain" description="Reverse transcriptase Ty1/copia-type" evidence="1">
    <location>
        <begin position="9"/>
        <end position="81"/>
    </location>
</feature>
<evidence type="ECO:0000259" key="1">
    <source>
        <dbReference type="Pfam" id="PF07727"/>
    </source>
</evidence>
<reference evidence="3" key="1">
    <citation type="journal article" date="2019" name="Plant Biotechnol. J.">
        <title>Genome sequencing of the Australian wild diploid species Gossypium australe highlights disease resistance and delayed gland morphogenesis.</title>
        <authorList>
            <person name="Cai Y."/>
            <person name="Cai X."/>
            <person name="Wang Q."/>
            <person name="Wang P."/>
            <person name="Zhang Y."/>
            <person name="Cai C."/>
            <person name="Xu Y."/>
            <person name="Wang K."/>
            <person name="Zhou Z."/>
            <person name="Wang C."/>
            <person name="Geng S."/>
            <person name="Li B."/>
            <person name="Dong Q."/>
            <person name="Hou Y."/>
            <person name="Wang H."/>
            <person name="Ai P."/>
            <person name="Liu Z."/>
            <person name="Yi F."/>
            <person name="Sun M."/>
            <person name="An G."/>
            <person name="Cheng J."/>
            <person name="Zhang Y."/>
            <person name="Shi Q."/>
            <person name="Xie Y."/>
            <person name="Shi X."/>
            <person name="Chang Y."/>
            <person name="Huang F."/>
            <person name="Chen Y."/>
            <person name="Hong S."/>
            <person name="Mi L."/>
            <person name="Sun Q."/>
            <person name="Zhang L."/>
            <person name="Zhou B."/>
            <person name="Peng R."/>
            <person name="Zhang X."/>
            <person name="Liu F."/>
        </authorList>
    </citation>
    <scope>NUCLEOTIDE SEQUENCE [LARGE SCALE GENOMIC DNA]</scope>
    <source>
        <strain evidence="3">cv. PA1801</strain>
    </source>
</reference>
<sequence>MACYGLGRDLVPLLLNRKIIGCKWIFKIKRNPDGTIDRHKALLVVKGCSQVPGYDFKETFSPVVKLTTIRVILSIVISRKW</sequence>
<keyword evidence="3" id="KW-1185">Reference proteome</keyword>
<comment type="caution">
    <text evidence="2">The sequence shown here is derived from an EMBL/GenBank/DDBJ whole genome shotgun (WGS) entry which is preliminary data.</text>
</comment>
<dbReference type="Pfam" id="PF07727">
    <property type="entry name" value="RVT_2"/>
    <property type="match status" value="1"/>
</dbReference>
<proteinExistence type="predicted"/>
<evidence type="ECO:0000313" key="3">
    <source>
        <dbReference type="Proteomes" id="UP000325315"/>
    </source>
</evidence>
<accession>A0A5B6VCM7</accession>
<evidence type="ECO:0000313" key="2">
    <source>
        <dbReference type="EMBL" id="KAA3466804.1"/>
    </source>
</evidence>
<dbReference type="AlphaFoldDB" id="A0A5B6VCM7"/>
<organism evidence="2 3">
    <name type="scientific">Gossypium australe</name>
    <dbReference type="NCBI Taxonomy" id="47621"/>
    <lineage>
        <taxon>Eukaryota</taxon>
        <taxon>Viridiplantae</taxon>
        <taxon>Streptophyta</taxon>
        <taxon>Embryophyta</taxon>
        <taxon>Tracheophyta</taxon>
        <taxon>Spermatophyta</taxon>
        <taxon>Magnoliopsida</taxon>
        <taxon>eudicotyledons</taxon>
        <taxon>Gunneridae</taxon>
        <taxon>Pentapetalae</taxon>
        <taxon>rosids</taxon>
        <taxon>malvids</taxon>
        <taxon>Malvales</taxon>
        <taxon>Malvaceae</taxon>
        <taxon>Malvoideae</taxon>
        <taxon>Gossypium</taxon>
    </lineage>
</organism>
<dbReference type="Proteomes" id="UP000325315">
    <property type="component" value="Unassembled WGS sequence"/>
</dbReference>
<dbReference type="InterPro" id="IPR013103">
    <property type="entry name" value="RVT_2"/>
</dbReference>
<dbReference type="EMBL" id="SMMG02000007">
    <property type="protein sequence ID" value="KAA3466804.1"/>
    <property type="molecule type" value="Genomic_DNA"/>
</dbReference>
<dbReference type="OrthoDB" id="997331at2759"/>